<dbReference type="SUPFAM" id="SSF46689">
    <property type="entry name" value="Homeodomain-like"/>
    <property type="match status" value="1"/>
</dbReference>
<dbReference type="KEGG" id="avn:Avin_25080"/>
<accession>C1DIL1</accession>
<sequence length="191" mass="20896">MARPRSEEKRLALLNAAAETVAEHGLAASPTSLIAKKAGVAEGTLFRYFPTKDDLLNELYLHLKQDMCEAMKKHYTATAASPLRERAQSLWNSYIDWGLAHPLANKAVNQLAVSSSLTPETLAKAQAMFPEAVAETELSGNQVFAGQTDFADAVFLALADTTMAFAARHPRKAKAYKASGFEAMWKMFNDD</sequence>
<evidence type="ECO:0000313" key="4">
    <source>
        <dbReference type="EMBL" id="ACO78692.1"/>
    </source>
</evidence>
<dbReference type="eggNOG" id="COG1309">
    <property type="taxonomic scope" value="Bacteria"/>
</dbReference>
<evidence type="ECO:0000313" key="5">
    <source>
        <dbReference type="Proteomes" id="UP000002424"/>
    </source>
</evidence>
<dbReference type="PROSITE" id="PS50977">
    <property type="entry name" value="HTH_TETR_2"/>
    <property type="match status" value="1"/>
</dbReference>
<dbReference type="EMBL" id="CP001157">
    <property type="protein sequence ID" value="ACO78692.1"/>
    <property type="molecule type" value="Genomic_DNA"/>
</dbReference>
<dbReference type="EnsemblBacteria" id="ACO78692">
    <property type="protein sequence ID" value="ACO78692"/>
    <property type="gene ID" value="Avin_25080"/>
</dbReference>
<proteinExistence type="predicted"/>
<protein>
    <submittedName>
        <fullName evidence="4">Transcriptional regulator, TetR family</fullName>
    </submittedName>
</protein>
<keyword evidence="5" id="KW-1185">Reference proteome</keyword>
<dbReference type="RefSeq" id="WP_012701085.1">
    <property type="nucleotide sequence ID" value="NC_012560.1"/>
</dbReference>
<gene>
    <name evidence="4" type="ordered locus">Avin_25080</name>
</gene>
<dbReference type="Pfam" id="PF00440">
    <property type="entry name" value="TetR_N"/>
    <property type="match status" value="1"/>
</dbReference>
<dbReference type="STRING" id="322710.Avin_25080"/>
<dbReference type="Proteomes" id="UP000002424">
    <property type="component" value="Chromosome"/>
</dbReference>
<dbReference type="InterPro" id="IPR009057">
    <property type="entry name" value="Homeodomain-like_sf"/>
</dbReference>
<evidence type="ECO:0000256" key="2">
    <source>
        <dbReference type="PROSITE-ProRule" id="PRU00335"/>
    </source>
</evidence>
<dbReference type="HOGENOM" id="CLU_069356_12_9_6"/>
<feature type="domain" description="HTH tetR-type" evidence="3">
    <location>
        <begin position="7"/>
        <end position="67"/>
    </location>
</feature>
<dbReference type="PRINTS" id="PR00455">
    <property type="entry name" value="HTHTETR"/>
</dbReference>
<name>C1DIL1_AZOVD</name>
<organism evidence="4 5">
    <name type="scientific">Azotobacter vinelandii (strain DJ / ATCC BAA-1303)</name>
    <dbReference type="NCBI Taxonomy" id="322710"/>
    <lineage>
        <taxon>Bacteria</taxon>
        <taxon>Pseudomonadati</taxon>
        <taxon>Pseudomonadota</taxon>
        <taxon>Gammaproteobacteria</taxon>
        <taxon>Pseudomonadales</taxon>
        <taxon>Pseudomonadaceae</taxon>
        <taxon>Azotobacter</taxon>
    </lineage>
</organism>
<dbReference type="GO" id="GO:0003677">
    <property type="term" value="F:DNA binding"/>
    <property type="evidence" value="ECO:0007669"/>
    <property type="project" value="UniProtKB-UniRule"/>
</dbReference>
<dbReference type="OrthoDB" id="63332at2"/>
<dbReference type="Gene3D" id="1.10.357.10">
    <property type="entry name" value="Tetracycline Repressor, domain 2"/>
    <property type="match status" value="1"/>
</dbReference>
<keyword evidence="1 2" id="KW-0238">DNA-binding</keyword>
<dbReference type="GeneID" id="88185673"/>
<feature type="DNA-binding region" description="H-T-H motif" evidence="2">
    <location>
        <begin position="30"/>
        <end position="49"/>
    </location>
</feature>
<dbReference type="PANTHER" id="PTHR30055:SF222">
    <property type="entry name" value="REGULATORY PROTEIN"/>
    <property type="match status" value="1"/>
</dbReference>
<dbReference type="AlphaFoldDB" id="C1DIL1"/>
<evidence type="ECO:0000256" key="1">
    <source>
        <dbReference type="ARBA" id="ARBA00023125"/>
    </source>
</evidence>
<reference evidence="4 5" key="1">
    <citation type="journal article" date="2009" name="J. Bacteriol.">
        <title>Genome sequence of Azotobacter vinelandii, an obligate aerobe specialized to support diverse anaerobic metabolic processes.</title>
        <authorList>
            <person name="Setubal J.C."/>
            <person name="dos Santos P."/>
            <person name="Goldman B.S."/>
            <person name="Ertesvag H."/>
            <person name="Espin G."/>
            <person name="Rubio L.M."/>
            <person name="Valla S."/>
            <person name="Almeida N.F."/>
            <person name="Balasubramanian D."/>
            <person name="Cromes L."/>
            <person name="Curatti L."/>
            <person name="Du Z."/>
            <person name="Godsy E."/>
            <person name="Goodner B."/>
            <person name="Hellner-Burris K."/>
            <person name="Hernandez J.A."/>
            <person name="Houmiel K."/>
            <person name="Imperial J."/>
            <person name="Kennedy C."/>
            <person name="Larson T.J."/>
            <person name="Latreille P."/>
            <person name="Ligon L.S."/>
            <person name="Lu J."/>
            <person name="Maerk M."/>
            <person name="Miller N.M."/>
            <person name="Norton S."/>
            <person name="O'Carroll I.P."/>
            <person name="Paulsen I."/>
            <person name="Raulfs E.C."/>
            <person name="Roemer R."/>
            <person name="Rosser J."/>
            <person name="Segura D."/>
            <person name="Slater S."/>
            <person name="Stricklin S.L."/>
            <person name="Studholme D.J."/>
            <person name="Sun J."/>
            <person name="Viana C.J."/>
            <person name="Wallin E."/>
            <person name="Wang B."/>
            <person name="Wheeler C."/>
            <person name="Zhu H."/>
            <person name="Dean D.R."/>
            <person name="Dixon R."/>
            <person name="Wood D."/>
        </authorList>
    </citation>
    <scope>NUCLEOTIDE SEQUENCE [LARGE SCALE GENOMIC DNA]</scope>
    <source>
        <strain evidence="5">DJ / ATCC BAA-1303</strain>
    </source>
</reference>
<dbReference type="InterPro" id="IPR001647">
    <property type="entry name" value="HTH_TetR"/>
</dbReference>
<dbReference type="InterPro" id="IPR050109">
    <property type="entry name" value="HTH-type_TetR-like_transc_reg"/>
</dbReference>
<dbReference type="PANTHER" id="PTHR30055">
    <property type="entry name" value="HTH-TYPE TRANSCRIPTIONAL REGULATOR RUTR"/>
    <property type="match status" value="1"/>
</dbReference>
<evidence type="ECO:0000259" key="3">
    <source>
        <dbReference type="PROSITE" id="PS50977"/>
    </source>
</evidence>